<dbReference type="AlphaFoldDB" id="Q47EM7"/>
<dbReference type="Pfam" id="PF03692">
    <property type="entry name" value="CxxCxxCC"/>
    <property type="match status" value="1"/>
</dbReference>
<reference evidence="1" key="1">
    <citation type="submission" date="2005-08" db="EMBL/GenBank/DDBJ databases">
        <title>Complete sequence of Dechloromonas aromatica RCB.</title>
        <authorList>
            <person name="Salinero K.K."/>
            <person name="Copeland A."/>
            <person name="Lucas S."/>
            <person name="Lapidus A."/>
            <person name="Barry K."/>
            <person name="Detter J.C."/>
            <person name="Glavina T."/>
            <person name="Hammon N."/>
            <person name="Israni S."/>
            <person name="Pitluck S."/>
            <person name="Di Bartolo G."/>
            <person name="Trong S."/>
            <person name="Schmutz J."/>
            <person name="Larimer F."/>
            <person name="Land M."/>
            <person name="Ivanova N."/>
            <person name="Richardson P."/>
        </authorList>
    </citation>
    <scope>NUCLEOTIDE SEQUENCE</scope>
    <source>
        <strain evidence="1">RCB</strain>
    </source>
</reference>
<accession>Q47EM7</accession>
<protein>
    <recommendedName>
        <fullName evidence="2">Fe-S-cluster oxidoreductase</fullName>
    </recommendedName>
</protein>
<dbReference type="eggNOG" id="COG0727">
    <property type="taxonomic scope" value="Bacteria"/>
</dbReference>
<sequence>MARSMPAVFPEAPENITCENCSACCCQLEVMLMEGDDVPRRFSTQDDWGGWVMRRLDDGWCAALDRDTMRCTIYERRPDNCRVFEMGDSDCQRERVLFYALIQA</sequence>
<gene>
    <name evidence="1" type="ordered locus">Daro_1958</name>
</gene>
<dbReference type="EMBL" id="CP000089">
    <property type="protein sequence ID" value="AAZ46704.1"/>
    <property type="molecule type" value="Genomic_DNA"/>
</dbReference>
<dbReference type="InterPro" id="IPR005358">
    <property type="entry name" value="Puta_zinc/iron-chelating_dom"/>
</dbReference>
<dbReference type="STRING" id="159087.Daro_1958"/>
<organism evidence="1">
    <name type="scientific">Dechloromonas aromatica (strain RCB)</name>
    <dbReference type="NCBI Taxonomy" id="159087"/>
    <lineage>
        <taxon>Bacteria</taxon>
        <taxon>Pseudomonadati</taxon>
        <taxon>Pseudomonadota</taxon>
        <taxon>Betaproteobacteria</taxon>
        <taxon>Rhodocyclales</taxon>
        <taxon>Azonexaceae</taxon>
        <taxon>Dechloromonas</taxon>
    </lineage>
</organism>
<dbReference type="HOGENOM" id="CLU_151365_0_0_4"/>
<name>Q47EM7_DECAR</name>
<evidence type="ECO:0008006" key="2">
    <source>
        <dbReference type="Google" id="ProtNLM"/>
    </source>
</evidence>
<evidence type="ECO:0000313" key="1">
    <source>
        <dbReference type="EMBL" id="AAZ46704.1"/>
    </source>
</evidence>
<dbReference type="KEGG" id="dar:Daro_1958"/>
<proteinExistence type="predicted"/>